<feature type="compositionally biased region" description="Basic residues" evidence="1">
    <location>
        <begin position="285"/>
        <end position="294"/>
    </location>
</feature>
<evidence type="ECO:0000313" key="3">
    <source>
        <dbReference type="Proteomes" id="UP001162227"/>
    </source>
</evidence>
<proteinExistence type="predicted"/>
<evidence type="ECO:0000256" key="1">
    <source>
        <dbReference type="SAM" id="MobiDB-lite"/>
    </source>
</evidence>
<sequence>MLSNALEAACTACDSLADRSAPTHSPTRQRQYASTLCASIETETGNCEVTCAPTDFIHLVEGCLNWGCGFHAEPCAYNVPSHGMDLIYPNADIESGITIDISEYLTPINPSSGTTCRYVKRYHNARGDVAMTLCLENAKFADTFSLIPTALVSPIPLPAKPAEDTELLPIVISDSEIDDSIFDAIIDDGVFTAISSDEDTVVELRLPSPERESEGNVLDSVFDSSVSHARVHNEDRVGSVPEGSSSTSTDSSDSFHLPGATQTVPSPIATRNATDDLISPINPPRLHRSFRSRSRASNTSTNRSLSEYVDSDEDDLPIRTSRSANTRSRFRQRSPLRLSSSTALRPIRRQ</sequence>
<feature type="compositionally biased region" description="Low complexity" evidence="1">
    <location>
        <begin position="295"/>
        <end position="306"/>
    </location>
</feature>
<feature type="compositionally biased region" description="Low complexity" evidence="1">
    <location>
        <begin position="244"/>
        <end position="254"/>
    </location>
</feature>
<dbReference type="EMBL" id="MK955929">
    <property type="protein sequence ID" value="QFU14603.1"/>
    <property type="molecule type" value="Genomic_DNA"/>
</dbReference>
<reference evidence="2" key="1">
    <citation type="journal article" date="2019" name="Vet. Microbiol.">
        <title>Molecular and microscopic characterisation of a novel pathogenic herpesvirus from Indian ringneck parrots (Psittacula krameri).</title>
        <authorList>
            <person name="Sutherland M."/>
            <person name="Sarker S."/>
            <person name="Raidal S.R."/>
        </authorList>
    </citation>
    <scope>NUCLEOTIDE SEQUENCE</scope>
    <source>
        <strain evidence="2">PsHV 5</strain>
    </source>
</reference>
<organism evidence="2 3">
    <name type="scientific">Psittacid alphaherpesvirus 5</name>
    <dbReference type="NCBI Taxonomy" id="2972693"/>
    <lineage>
        <taxon>Viruses</taxon>
        <taxon>Duplodnaviria</taxon>
        <taxon>Heunggongvirae</taxon>
        <taxon>Peploviricota</taxon>
        <taxon>Herviviricetes</taxon>
        <taxon>Herpesvirales</taxon>
        <taxon>Orthoherpesviridae</taxon>
        <taxon>Alphaherpesvirinae</taxon>
        <taxon>Iltovirus</taxon>
        <taxon>Iltovirus psittacidalpha5</taxon>
    </lineage>
</organism>
<name>A0A5P9JQE0_9ALPH</name>
<dbReference type="Proteomes" id="UP001162227">
    <property type="component" value="Segment"/>
</dbReference>
<reference evidence="2" key="2">
    <citation type="submission" date="2019-05" db="EMBL/GenBank/DDBJ databases">
        <authorList>
            <person name="Sutherland M."/>
            <person name="Sarker S."/>
            <person name="Raidal S.R."/>
        </authorList>
    </citation>
    <scope>NUCLEOTIDE SEQUENCE</scope>
    <source>
        <strain evidence="2">PsHV 5</strain>
    </source>
</reference>
<evidence type="ECO:0000313" key="2">
    <source>
        <dbReference type="EMBL" id="QFU14603.1"/>
    </source>
</evidence>
<feature type="compositionally biased region" description="Polar residues" evidence="1">
    <location>
        <begin position="260"/>
        <end position="272"/>
    </location>
</feature>
<dbReference type="GeneID" id="80541406"/>
<accession>A0A5P9JQE0</accession>
<feature type="region of interest" description="Disordered" evidence="1">
    <location>
        <begin position="229"/>
        <end position="350"/>
    </location>
</feature>
<protein>
    <submittedName>
        <fullName evidence="2">Uncharacterized protein</fullName>
    </submittedName>
</protein>
<keyword evidence="3" id="KW-1185">Reference proteome</keyword>
<dbReference type="RefSeq" id="YP_010802633.1">
    <property type="nucleotide sequence ID" value="NC_077028.1"/>
</dbReference>
<gene>
    <name evidence="2" type="primary">hypothetical protein</name>
</gene>
<dbReference type="KEGG" id="vg:80541406"/>